<evidence type="ECO:0000256" key="10">
    <source>
        <dbReference type="SAM" id="SignalP"/>
    </source>
</evidence>
<comment type="caution">
    <text evidence="13">The sequence shown here is derived from an EMBL/GenBank/DDBJ whole genome shotgun (WGS) entry which is preliminary data.</text>
</comment>
<keyword evidence="4 8" id="KW-0812">Transmembrane</keyword>
<feature type="signal peptide" evidence="10">
    <location>
        <begin position="1"/>
        <end position="27"/>
    </location>
</feature>
<dbReference type="AlphaFoldDB" id="A0A8J2YY09"/>
<dbReference type="InterPro" id="IPR037066">
    <property type="entry name" value="Plug_dom_sf"/>
</dbReference>
<dbReference type="PANTHER" id="PTHR47234">
    <property type="match status" value="1"/>
</dbReference>
<feature type="domain" description="TonB-dependent receptor-like beta-barrel" evidence="11">
    <location>
        <begin position="319"/>
        <end position="731"/>
    </location>
</feature>
<dbReference type="Proteomes" id="UP000646365">
    <property type="component" value="Unassembled WGS sequence"/>
</dbReference>
<comment type="subcellular location">
    <subcellularLocation>
        <location evidence="1 8">Cell outer membrane</location>
        <topology evidence="1 8">Multi-pass membrane protein</topology>
    </subcellularLocation>
</comment>
<evidence type="ECO:0000256" key="5">
    <source>
        <dbReference type="ARBA" id="ARBA00023077"/>
    </source>
</evidence>
<keyword evidence="3 8" id="KW-1134">Transmembrane beta strand</keyword>
<dbReference type="Gene3D" id="2.170.130.10">
    <property type="entry name" value="TonB-dependent receptor, plug domain"/>
    <property type="match status" value="1"/>
</dbReference>
<evidence type="ECO:0000313" key="13">
    <source>
        <dbReference type="EMBL" id="GGF39148.1"/>
    </source>
</evidence>
<keyword evidence="6 8" id="KW-0472">Membrane</keyword>
<keyword evidence="2 8" id="KW-0813">Transport</keyword>
<evidence type="ECO:0000259" key="12">
    <source>
        <dbReference type="Pfam" id="PF07715"/>
    </source>
</evidence>
<dbReference type="InterPro" id="IPR000531">
    <property type="entry name" value="Beta-barrel_TonB"/>
</dbReference>
<dbReference type="CDD" id="cd01347">
    <property type="entry name" value="ligand_gated_channel"/>
    <property type="match status" value="1"/>
</dbReference>
<evidence type="ECO:0000313" key="14">
    <source>
        <dbReference type="Proteomes" id="UP000646365"/>
    </source>
</evidence>
<dbReference type="Pfam" id="PF00593">
    <property type="entry name" value="TonB_dep_Rec_b-barrel"/>
    <property type="match status" value="1"/>
</dbReference>
<keyword evidence="7 8" id="KW-0998">Cell outer membrane</keyword>
<evidence type="ECO:0000256" key="1">
    <source>
        <dbReference type="ARBA" id="ARBA00004571"/>
    </source>
</evidence>
<accession>A0A8J2YY09</accession>
<dbReference type="InterPro" id="IPR036942">
    <property type="entry name" value="Beta-barrel_TonB_sf"/>
</dbReference>
<keyword evidence="14" id="KW-1185">Reference proteome</keyword>
<sequence length="776" mass="81696">MRSNWTLVAAGVKAGLCATAVVEAAWAADGQAAGNSTEEIIVTGTRAAGRTALTSSAPVDVIDAERLDETGYQDLGRALEFAEPSVNFPRAQTTPSSANTRPITLRGLSPDEVLVLVDGKRWHTSAVINTNFAVGRGSAPFDLSTIPISAIDHIEILRDGAAAQYGSDAIAGVINIILKSNDAGGFAESQAGITQAGDGKNIDGAFNQGFALGQGGHITVSGEAGYQENTNRAAVDQRFGRVTYSIGAPEQIDTNLAISAAYPLGGNASELYGNLLASRKDSTSAVTFGVPGTSPLYPNGFQPKVNPLLWDVGSTIGVRGPLAGTITYDLSNTFGYSSADFTVRDTANASLGLASPTTFDAGSATYLEDVTNFTANRPLPELLAGGNLAVGAEYRHEVYQLGRGAPQSFAGSGALGFPGFNPRIPVDNARDAGAGFIDLELKPLAWLTLGGAGRYDHYGDFGGAPTWKATARAEATDWLAFRASASTGFRAPSLQQEFYSSITTVANGANKSLVNVGTFQVGDPVARALGAEPLKPEKSRDYTAGVVVTPSTRFSITADLFRTDIDDRIALSDALSGQAVTAALAGAGIRNVQQVAYFTNALDTRTQGYDITARYAGDIDDETQYNLSLGYERSPTSIRGLAQNSVLPHLALIGVHARTLLTEAQPRDKLTGELTLDHGPYDGVLSVTRYGKYIDAPILDPQSFSAKTIVDLQGSVRVADRVTVTLGILNLGDVYPDKLQEVAIAYKSFGNSFVYGEESPWGTDGRAFFARVRVRL</sequence>
<evidence type="ECO:0000259" key="11">
    <source>
        <dbReference type="Pfam" id="PF00593"/>
    </source>
</evidence>
<evidence type="ECO:0000256" key="4">
    <source>
        <dbReference type="ARBA" id="ARBA00022692"/>
    </source>
</evidence>
<dbReference type="InterPro" id="IPR039426">
    <property type="entry name" value="TonB-dep_rcpt-like"/>
</dbReference>
<comment type="similarity">
    <text evidence="8 9">Belongs to the TonB-dependent receptor family.</text>
</comment>
<reference evidence="13" key="1">
    <citation type="journal article" date="2014" name="Int. J. Syst. Evol. Microbiol.">
        <title>Complete genome sequence of Corynebacterium casei LMG S-19264T (=DSM 44701T), isolated from a smear-ripened cheese.</title>
        <authorList>
            <consortium name="US DOE Joint Genome Institute (JGI-PGF)"/>
            <person name="Walter F."/>
            <person name="Albersmeier A."/>
            <person name="Kalinowski J."/>
            <person name="Ruckert C."/>
        </authorList>
    </citation>
    <scope>NUCLEOTIDE SEQUENCE</scope>
    <source>
        <strain evidence="13">CGMCC 1.15725</strain>
    </source>
</reference>
<dbReference type="EMBL" id="BMJQ01000016">
    <property type="protein sequence ID" value="GGF39148.1"/>
    <property type="molecule type" value="Genomic_DNA"/>
</dbReference>
<dbReference type="Pfam" id="PF07715">
    <property type="entry name" value="Plug"/>
    <property type="match status" value="1"/>
</dbReference>
<evidence type="ECO:0000256" key="8">
    <source>
        <dbReference type="PROSITE-ProRule" id="PRU01360"/>
    </source>
</evidence>
<dbReference type="RefSeq" id="WP_189051078.1">
    <property type="nucleotide sequence ID" value="NZ_BMJQ01000016.1"/>
</dbReference>
<proteinExistence type="inferred from homology"/>
<dbReference type="SUPFAM" id="SSF56935">
    <property type="entry name" value="Porins"/>
    <property type="match status" value="1"/>
</dbReference>
<evidence type="ECO:0000256" key="9">
    <source>
        <dbReference type="RuleBase" id="RU003357"/>
    </source>
</evidence>
<gene>
    <name evidence="13" type="primary">bfeA</name>
    <name evidence="13" type="ORF">GCM10011611_51880</name>
</gene>
<protein>
    <submittedName>
        <fullName evidence="13">Ligand-gated channel</fullName>
    </submittedName>
</protein>
<evidence type="ECO:0000256" key="2">
    <source>
        <dbReference type="ARBA" id="ARBA00022448"/>
    </source>
</evidence>
<dbReference type="GO" id="GO:0009279">
    <property type="term" value="C:cell outer membrane"/>
    <property type="evidence" value="ECO:0007669"/>
    <property type="project" value="UniProtKB-SubCell"/>
</dbReference>
<evidence type="ECO:0000256" key="3">
    <source>
        <dbReference type="ARBA" id="ARBA00022452"/>
    </source>
</evidence>
<feature type="domain" description="TonB-dependent receptor plug" evidence="12">
    <location>
        <begin position="54"/>
        <end position="173"/>
    </location>
</feature>
<feature type="chain" id="PRO_5035260753" evidence="10">
    <location>
        <begin position="28"/>
        <end position="776"/>
    </location>
</feature>
<keyword evidence="10" id="KW-0732">Signal</keyword>
<dbReference type="PROSITE" id="PS52016">
    <property type="entry name" value="TONB_DEPENDENT_REC_3"/>
    <property type="match status" value="1"/>
</dbReference>
<name>A0A8J2YY09_9PROT</name>
<dbReference type="PANTHER" id="PTHR47234:SF3">
    <property type="entry name" value="SECRETIN_TONB SHORT N-TERMINAL DOMAIN-CONTAINING PROTEIN"/>
    <property type="match status" value="1"/>
</dbReference>
<reference evidence="13" key="2">
    <citation type="submission" date="2020-09" db="EMBL/GenBank/DDBJ databases">
        <authorList>
            <person name="Sun Q."/>
            <person name="Zhou Y."/>
        </authorList>
    </citation>
    <scope>NUCLEOTIDE SEQUENCE</scope>
    <source>
        <strain evidence="13">CGMCC 1.15725</strain>
    </source>
</reference>
<evidence type="ECO:0000256" key="7">
    <source>
        <dbReference type="ARBA" id="ARBA00023237"/>
    </source>
</evidence>
<dbReference type="Gene3D" id="2.40.170.20">
    <property type="entry name" value="TonB-dependent receptor, beta-barrel domain"/>
    <property type="match status" value="1"/>
</dbReference>
<evidence type="ECO:0000256" key="6">
    <source>
        <dbReference type="ARBA" id="ARBA00023136"/>
    </source>
</evidence>
<keyword evidence="5 9" id="KW-0798">TonB box</keyword>
<organism evidence="13 14">
    <name type="scientific">Aliidongia dinghuensis</name>
    <dbReference type="NCBI Taxonomy" id="1867774"/>
    <lineage>
        <taxon>Bacteria</taxon>
        <taxon>Pseudomonadati</taxon>
        <taxon>Pseudomonadota</taxon>
        <taxon>Alphaproteobacteria</taxon>
        <taxon>Rhodospirillales</taxon>
        <taxon>Dongiaceae</taxon>
        <taxon>Aliidongia</taxon>
    </lineage>
</organism>
<dbReference type="InterPro" id="IPR012910">
    <property type="entry name" value="Plug_dom"/>
</dbReference>